<evidence type="ECO:0000313" key="2">
    <source>
        <dbReference type="Proteomes" id="UP000053327"/>
    </source>
</evidence>
<protein>
    <recommendedName>
        <fullName evidence="3">VIR protein</fullName>
    </recommendedName>
</protein>
<dbReference type="EMBL" id="KQ234761">
    <property type="protein sequence ID" value="KMZ88604.1"/>
    <property type="molecule type" value="Genomic_DNA"/>
</dbReference>
<dbReference type="AlphaFoldDB" id="A0A0J9T0F3"/>
<gene>
    <name evidence="1" type="ORF">PVBG_04813</name>
</gene>
<evidence type="ECO:0000313" key="1">
    <source>
        <dbReference type="EMBL" id="KMZ88604.1"/>
    </source>
</evidence>
<proteinExistence type="predicted"/>
<organism evidence="1 2">
    <name type="scientific">Plasmodium vivax (strain Brazil I)</name>
    <dbReference type="NCBI Taxonomy" id="1033975"/>
    <lineage>
        <taxon>Eukaryota</taxon>
        <taxon>Sar</taxon>
        <taxon>Alveolata</taxon>
        <taxon>Apicomplexa</taxon>
        <taxon>Aconoidasida</taxon>
        <taxon>Haemosporida</taxon>
        <taxon>Plasmodiidae</taxon>
        <taxon>Plasmodium</taxon>
        <taxon>Plasmodium (Plasmodium)</taxon>
    </lineage>
</organism>
<reference evidence="1 2" key="1">
    <citation type="submission" date="2011-08" db="EMBL/GenBank/DDBJ databases">
        <title>The Genome Sequence of Plasmodium vivax Brazil I.</title>
        <authorList>
            <consortium name="The Broad Institute Genome Sequencing Platform"/>
            <consortium name="The Broad Institute Genome Sequencing Center for Infectious Disease"/>
            <person name="Neafsey D."/>
            <person name="Carlton J."/>
            <person name="Barnwell J."/>
            <person name="Collins W."/>
            <person name="Escalante A."/>
            <person name="Mullikin J."/>
            <person name="Saul A."/>
            <person name="Guigo R."/>
            <person name="Camara F."/>
            <person name="Young S.K."/>
            <person name="Zeng Q."/>
            <person name="Gargeya S."/>
            <person name="Fitzgerald M."/>
            <person name="Haas B."/>
            <person name="Abouelleil A."/>
            <person name="Alvarado L."/>
            <person name="Arachchi H.M."/>
            <person name="Berlin A."/>
            <person name="Brown A."/>
            <person name="Chapman S.B."/>
            <person name="Chen Z."/>
            <person name="Dunbar C."/>
            <person name="Freedman E."/>
            <person name="Gearin G."/>
            <person name="Gellesch M."/>
            <person name="Goldberg J."/>
            <person name="Griggs A."/>
            <person name="Gujja S."/>
            <person name="Heiman D."/>
            <person name="Howarth C."/>
            <person name="Larson L."/>
            <person name="Lui A."/>
            <person name="MacDonald P.J.P."/>
            <person name="Montmayeur A."/>
            <person name="Murphy C."/>
            <person name="Neiman D."/>
            <person name="Pearson M."/>
            <person name="Priest M."/>
            <person name="Roberts A."/>
            <person name="Saif S."/>
            <person name="Shea T."/>
            <person name="Shenoy N."/>
            <person name="Sisk P."/>
            <person name="Stolte C."/>
            <person name="Sykes S."/>
            <person name="Wortman J."/>
            <person name="Nusbaum C."/>
            <person name="Birren B."/>
        </authorList>
    </citation>
    <scope>NUCLEOTIDE SEQUENCE [LARGE SCALE GENOMIC DNA]</scope>
    <source>
        <strain evidence="1 2">Brazil I</strain>
    </source>
</reference>
<sequence length="333" mass="39107">MDFYVFYHYFQYPFLKDEWTTYNDFDKNVEVDKTIYDSLCDIILNGSSLELSKYNDFCMKLMRNLGRFSSDRNIYAPTLERCKMLNNWIYNSLEKNIITVDIINKCFKEYTSYMDGISNYKRCYNFSNDKIYEPAKITLLDVFDNNTQIIKETLMNRNLPISIRGRNYVCECVKIYKQMNDVYCRNEEGKREDYRNTCLKLKQFKDVYNIFRSTLGNLNPSVPSLDDSGNEFLDKCPSEKPNKALTHKTAENQEDTPTMEKFQAAEDHGRKSTYDLPAHPETVDSPMKKTITTTIGTVAGASSLLVFLYKVNTKFYLNICIILHSYDYAMFSY</sequence>
<evidence type="ECO:0008006" key="3">
    <source>
        <dbReference type="Google" id="ProtNLM"/>
    </source>
</evidence>
<dbReference type="Proteomes" id="UP000053327">
    <property type="component" value="Unassembled WGS sequence"/>
</dbReference>
<accession>A0A0J9T0F3</accession>
<name>A0A0J9T0F3_PLAV1</name>